<feature type="transmembrane region" description="Helical" evidence="1">
    <location>
        <begin position="146"/>
        <end position="168"/>
    </location>
</feature>
<dbReference type="Pfam" id="PF13966">
    <property type="entry name" value="zf-RVT"/>
    <property type="match status" value="1"/>
</dbReference>
<dbReference type="EMBL" id="JABEZW010000011">
    <property type="protein sequence ID" value="MBA0780019.1"/>
    <property type="molecule type" value="Genomic_DNA"/>
</dbReference>
<gene>
    <name evidence="3" type="ORF">Gotri_004166</name>
</gene>
<proteinExistence type="predicted"/>
<keyword evidence="1" id="KW-1133">Transmembrane helix</keyword>
<dbReference type="AlphaFoldDB" id="A0A7J9F3Y5"/>
<evidence type="ECO:0000313" key="3">
    <source>
        <dbReference type="EMBL" id="MBA0780019.1"/>
    </source>
</evidence>
<feature type="domain" description="Reverse transcriptase zinc-binding" evidence="2">
    <location>
        <begin position="262"/>
        <end position="321"/>
    </location>
</feature>
<protein>
    <recommendedName>
        <fullName evidence="2">Reverse transcriptase zinc-binding domain-containing protein</fullName>
    </recommendedName>
</protein>
<keyword evidence="4" id="KW-1185">Reference proteome</keyword>
<sequence>MSAITSSTMHIMWNGCLLKSSVQLRASVQDRRFLICFFANDIVIFGKADLSQTSLIKDLLDAFRGYSGHRVHNVGSYLEVPLFHERVTISSLRFVVEKVKSRLRRFHKEYVVKLRVMLDSLYGDRLDVAKRWLLSIHNRYVSQRMVYPLVSLVVIVLSSSEFYLRYGLCFEKIIFGQLGMITLLGVGGIVGFQRLVLDQSNSSKHQHCYGLFPKKEMFIEEGMWNLELFRVWLSEDIIERITSILPPHLSAGSDKVAWIGTSLGSQRVQVFLWLALKQWLFTQVKRLKHRVGSDARCSICVYELEDVLHAIRDCCTAKDVWSRIIPPQKEAYFFLGEVLRDHNGKWIIGFNRRLGKCSIFEVELWGILYVCRWCKEDNMIEYWCKQTTWKLLGLSRNLCRSGQIQQ</sequence>
<dbReference type="InterPro" id="IPR026960">
    <property type="entry name" value="RVT-Znf"/>
</dbReference>
<name>A0A7J9F3Y5_9ROSI</name>
<reference evidence="3 4" key="1">
    <citation type="journal article" date="2019" name="Genome Biol. Evol.">
        <title>Insights into the evolution of the New World diploid cottons (Gossypium, subgenus Houzingenia) based on genome sequencing.</title>
        <authorList>
            <person name="Grover C.E."/>
            <person name="Arick M.A. 2nd"/>
            <person name="Thrash A."/>
            <person name="Conover J.L."/>
            <person name="Sanders W.S."/>
            <person name="Peterson D.G."/>
            <person name="Frelichowski J.E."/>
            <person name="Scheffler J.A."/>
            <person name="Scheffler B.E."/>
            <person name="Wendel J.F."/>
        </authorList>
    </citation>
    <scope>NUCLEOTIDE SEQUENCE [LARGE SCALE GENOMIC DNA]</scope>
    <source>
        <strain evidence="3">8</strain>
        <tissue evidence="3">Leaf</tissue>
    </source>
</reference>
<evidence type="ECO:0000259" key="2">
    <source>
        <dbReference type="Pfam" id="PF13966"/>
    </source>
</evidence>
<evidence type="ECO:0000256" key="1">
    <source>
        <dbReference type="SAM" id="Phobius"/>
    </source>
</evidence>
<dbReference type="Proteomes" id="UP000593568">
    <property type="component" value="Unassembled WGS sequence"/>
</dbReference>
<accession>A0A7J9F3Y5</accession>
<comment type="caution">
    <text evidence="3">The sequence shown here is derived from an EMBL/GenBank/DDBJ whole genome shotgun (WGS) entry which is preliminary data.</text>
</comment>
<evidence type="ECO:0000313" key="4">
    <source>
        <dbReference type="Proteomes" id="UP000593568"/>
    </source>
</evidence>
<organism evidence="3 4">
    <name type="scientific">Gossypium trilobum</name>
    <dbReference type="NCBI Taxonomy" id="34281"/>
    <lineage>
        <taxon>Eukaryota</taxon>
        <taxon>Viridiplantae</taxon>
        <taxon>Streptophyta</taxon>
        <taxon>Embryophyta</taxon>
        <taxon>Tracheophyta</taxon>
        <taxon>Spermatophyta</taxon>
        <taxon>Magnoliopsida</taxon>
        <taxon>eudicotyledons</taxon>
        <taxon>Gunneridae</taxon>
        <taxon>Pentapetalae</taxon>
        <taxon>rosids</taxon>
        <taxon>malvids</taxon>
        <taxon>Malvales</taxon>
        <taxon>Malvaceae</taxon>
        <taxon>Malvoideae</taxon>
        <taxon>Gossypium</taxon>
    </lineage>
</organism>
<feature type="transmembrane region" description="Helical" evidence="1">
    <location>
        <begin position="174"/>
        <end position="197"/>
    </location>
</feature>
<keyword evidence="1" id="KW-0812">Transmembrane</keyword>
<keyword evidence="1" id="KW-0472">Membrane</keyword>